<dbReference type="InterPro" id="IPR045735">
    <property type="entry name" value="Spore_III_AA_AAA+_ATPase"/>
</dbReference>
<evidence type="ECO:0000256" key="2">
    <source>
        <dbReference type="ARBA" id="ARBA00010550"/>
    </source>
</evidence>
<dbReference type="Gene3D" id="1.20.58.760">
    <property type="entry name" value="Peptidase M41"/>
    <property type="match status" value="1"/>
</dbReference>
<dbReference type="EMBL" id="HBJA01083581">
    <property type="protein sequence ID" value="CAE0818007.1"/>
    <property type="molecule type" value="Transcribed_RNA"/>
</dbReference>
<evidence type="ECO:0000313" key="10">
    <source>
        <dbReference type="EMBL" id="CAE0818007.1"/>
    </source>
</evidence>
<dbReference type="AlphaFoldDB" id="A0A7S4FX53"/>
<accession>A0A7S4FX53</accession>
<comment type="similarity">
    <text evidence="1">In the C-terminal section; belongs to the peptidase M41 family.</text>
</comment>
<keyword evidence="5" id="KW-0378">Hydrolase</keyword>
<evidence type="ECO:0000256" key="3">
    <source>
        <dbReference type="ARBA" id="ARBA00022670"/>
    </source>
</evidence>
<dbReference type="InterPro" id="IPR027417">
    <property type="entry name" value="P-loop_NTPase"/>
</dbReference>
<dbReference type="Gene3D" id="3.40.50.300">
    <property type="entry name" value="P-loop containing nucleotide triphosphate hydrolases"/>
    <property type="match status" value="2"/>
</dbReference>
<dbReference type="Pfam" id="PF00004">
    <property type="entry name" value="AAA"/>
    <property type="match status" value="1"/>
</dbReference>
<dbReference type="Pfam" id="PF17862">
    <property type="entry name" value="AAA_lid_3"/>
    <property type="match status" value="1"/>
</dbReference>
<evidence type="ECO:0000256" key="8">
    <source>
        <dbReference type="SAM" id="Phobius"/>
    </source>
</evidence>
<feature type="transmembrane region" description="Helical" evidence="8">
    <location>
        <begin position="45"/>
        <end position="64"/>
    </location>
</feature>
<organism evidence="10">
    <name type="scientific">Eutreptiella gymnastica</name>
    <dbReference type="NCBI Taxonomy" id="73025"/>
    <lineage>
        <taxon>Eukaryota</taxon>
        <taxon>Discoba</taxon>
        <taxon>Euglenozoa</taxon>
        <taxon>Euglenida</taxon>
        <taxon>Spirocuta</taxon>
        <taxon>Euglenophyceae</taxon>
        <taxon>Eutreptiales</taxon>
        <taxon>Eutreptiaceae</taxon>
        <taxon>Eutreptiella</taxon>
    </lineage>
</organism>
<dbReference type="Gene3D" id="1.10.8.60">
    <property type="match status" value="1"/>
</dbReference>
<dbReference type="PANTHER" id="PTHR20953:SF13">
    <property type="entry name" value="EXPRESSED PROTEIN"/>
    <property type="match status" value="1"/>
</dbReference>
<evidence type="ECO:0000256" key="7">
    <source>
        <dbReference type="SAM" id="MobiDB-lite"/>
    </source>
</evidence>
<dbReference type="FunFam" id="1.10.8.60:FF:000001">
    <property type="entry name" value="ATP-dependent zinc metalloprotease FtsH"/>
    <property type="match status" value="1"/>
</dbReference>
<feature type="compositionally biased region" description="Basic residues" evidence="7">
    <location>
        <begin position="928"/>
        <end position="938"/>
    </location>
</feature>
<proteinExistence type="inferred from homology"/>
<dbReference type="InterPro" id="IPR037219">
    <property type="entry name" value="Peptidase_M41-like"/>
</dbReference>
<dbReference type="InterPro" id="IPR041569">
    <property type="entry name" value="AAA_lid_3"/>
</dbReference>
<dbReference type="SUPFAM" id="SSF52540">
    <property type="entry name" value="P-loop containing nucleoside triphosphate hydrolases"/>
    <property type="match status" value="2"/>
</dbReference>
<protein>
    <recommendedName>
        <fullName evidence="9">AAA+ ATPase domain-containing protein</fullName>
    </recommendedName>
</protein>
<dbReference type="CDD" id="cd00009">
    <property type="entry name" value="AAA"/>
    <property type="match status" value="1"/>
</dbReference>
<evidence type="ECO:0000256" key="4">
    <source>
        <dbReference type="ARBA" id="ARBA00022741"/>
    </source>
</evidence>
<feature type="region of interest" description="Disordered" evidence="7">
    <location>
        <begin position="919"/>
        <end position="938"/>
    </location>
</feature>
<dbReference type="GO" id="GO:0004222">
    <property type="term" value="F:metalloendopeptidase activity"/>
    <property type="evidence" value="ECO:0007669"/>
    <property type="project" value="InterPro"/>
</dbReference>
<keyword evidence="4" id="KW-0547">Nucleotide-binding</keyword>
<dbReference type="InterPro" id="IPR000642">
    <property type="entry name" value="Peptidase_M41"/>
</dbReference>
<dbReference type="Pfam" id="PF01434">
    <property type="entry name" value="Peptidase_M41"/>
    <property type="match status" value="1"/>
</dbReference>
<name>A0A7S4FX53_9EUGL</name>
<dbReference type="SUPFAM" id="SSF140990">
    <property type="entry name" value="FtsH protease domain-like"/>
    <property type="match status" value="1"/>
</dbReference>
<feature type="domain" description="AAA+ ATPase" evidence="9">
    <location>
        <begin position="132"/>
        <end position="256"/>
    </location>
</feature>
<dbReference type="GO" id="GO:0016887">
    <property type="term" value="F:ATP hydrolysis activity"/>
    <property type="evidence" value="ECO:0007669"/>
    <property type="project" value="InterPro"/>
</dbReference>
<dbReference type="InterPro" id="IPR003959">
    <property type="entry name" value="ATPase_AAA_core"/>
</dbReference>
<dbReference type="GO" id="GO:0005524">
    <property type="term" value="F:ATP binding"/>
    <property type="evidence" value="ECO:0007669"/>
    <property type="project" value="UniProtKB-KW"/>
</dbReference>
<keyword evidence="8" id="KW-0472">Membrane</keyword>
<keyword evidence="3" id="KW-0645">Protease</keyword>
<comment type="similarity">
    <text evidence="2">In the N-terminal section; belongs to the AAA ATPase family.</text>
</comment>
<evidence type="ECO:0000256" key="1">
    <source>
        <dbReference type="ARBA" id="ARBA00010044"/>
    </source>
</evidence>
<gene>
    <name evidence="10" type="ORF">EGYM00163_LOCUS29175</name>
</gene>
<dbReference type="GO" id="GO:0006508">
    <property type="term" value="P:proteolysis"/>
    <property type="evidence" value="ECO:0007669"/>
    <property type="project" value="UniProtKB-KW"/>
</dbReference>
<sequence>MASMIESNGNHEIKGPYGHADFADQALEPMMPPEMRARWRALDPVGYTAAGVGCFVILMTIWRMSKSQNPQPATAMLTTSSNRLDVLEDQIKERASVTFGDVGGSAKPKAELQEVVDFLQNPDKYTGLGAKIPKGCLLTGPPGTGKTLLAQAVATEAGVPCFLYSPTELLSPSVPASSHIRYMFEEAKRASPCMVFIDEVDIVGPEAVNQLVAEIENIRADQVVMVLAATNRIDALDSSLLSPGRFDRQVTFQFPDIEERIEILQIAGRSLPLDRDVDFESIARQTFGFSGADLQNLMNEAAIVAAQDKRNVIDAECIRVAIQRILVGPDRLTKRHIFTDEEKRLMAYHEAGHAVVATLTRFARMDTISIVPFSHPNATERFLPGIDVLDSGMLTSAFLQSQMQIALAGVVAEQLIYADHDIITRRQGDVPQVSRAVRAVLAGQAQEADNVDEELDRQVTRMVDDALAATTELLSDNYPLLHKIADRIIANERMSLETCQQLVTGAPAKAARAATSRSDDLLGEDIRSMRSLLEPQPTTGSTDLVHVEDDMESLLHVLPKDVRATLANHPNRSNLLEVVLDLGRQPFARFGGVRGDESLREKIVTADELETAERRLGAFGGDNRAGLPGTLHRISAIRNRLGGIIGLTCRVGRATSGRVDIIKDLLETPTSILFLGPPGVGKTTVLREVARQLSDVYKMRVVIVDTSNEIGGDGDIPHPAIGSARRMQVQSPQEQHRVMIEAVENHMPEVIIIDEIGTEEEAQACRTIAERGVILIGTAHGKVMDNLLKNPTLCDLVGGIESVTISDEEAKLRGTQKTILERRAPPTFPLLVEMHERYTWVVHSVEQSVDSLLAGRAPTVQIRKVDQKGKPSITKCRYDSQETEHQWEAGFSMDDEAGEGAGQWFEGLDNRQVYAPVEYHRESGHANHTPRRKGRNGR</sequence>
<keyword evidence="6" id="KW-0067">ATP-binding</keyword>
<reference evidence="10" key="1">
    <citation type="submission" date="2021-01" db="EMBL/GenBank/DDBJ databases">
        <authorList>
            <person name="Corre E."/>
            <person name="Pelletier E."/>
            <person name="Niang G."/>
            <person name="Scheremetjew M."/>
            <person name="Finn R."/>
            <person name="Kale V."/>
            <person name="Holt S."/>
            <person name="Cochrane G."/>
            <person name="Meng A."/>
            <person name="Brown T."/>
            <person name="Cohen L."/>
        </authorList>
    </citation>
    <scope>NUCLEOTIDE SEQUENCE</scope>
    <source>
        <strain evidence="10">CCMP1594</strain>
    </source>
</reference>
<evidence type="ECO:0000259" key="9">
    <source>
        <dbReference type="SMART" id="SM00382"/>
    </source>
</evidence>
<evidence type="ECO:0000256" key="6">
    <source>
        <dbReference type="ARBA" id="ARBA00022840"/>
    </source>
</evidence>
<dbReference type="InterPro" id="IPR003593">
    <property type="entry name" value="AAA+_ATPase"/>
</dbReference>
<dbReference type="PANTHER" id="PTHR20953">
    <property type="entry name" value="KINASE-RELATED"/>
    <property type="match status" value="1"/>
</dbReference>
<dbReference type="GO" id="GO:0004176">
    <property type="term" value="F:ATP-dependent peptidase activity"/>
    <property type="evidence" value="ECO:0007669"/>
    <property type="project" value="InterPro"/>
</dbReference>
<evidence type="ECO:0000256" key="5">
    <source>
        <dbReference type="ARBA" id="ARBA00022801"/>
    </source>
</evidence>
<keyword evidence="8" id="KW-1133">Transmembrane helix</keyword>
<dbReference type="SMART" id="SM00382">
    <property type="entry name" value="AAA"/>
    <property type="match status" value="2"/>
</dbReference>
<feature type="domain" description="AAA+ ATPase" evidence="9">
    <location>
        <begin position="668"/>
        <end position="802"/>
    </location>
</feature>
<dbReference type="Pfam" id="PF19568">
    <property type="entry name" value="Spore_III_AA"/>
    <property type="match status" value="1"/>
</dbReference>
<keyword evidence="8" id="KW-0812">Transmembrane</keyword>